<evidence type="ECO:0000313" key="2">
    <source>
        <dbReference type="EMBL" id="KLO38172.1"/>
    </source>
</evidence>
<protein>
    <submittedName>
        <fullName evidence="2">Carbon monoxide dehydrogenase</fullName>
    </submittedName>
</protein>
<dbReference type="CDD" id="cd04182">
    <property type="entry name" value="GT_2_like_f"/>
    <property type="match status" value="1"/>
</dbReference>
<dbReference type="PANTHER" id="PTHR43777">
    <property type="entry name" value="MOLYBDENUM COFACTOR CYTIDYLYLTRANSFERASE"/>
    <property type="match status" value="1"/>
</dbReference>
<dbReference type="OrthoDB" id="285216at2"/>
<feature type="domain" description="MobA-like NTP transferase" evidence="1">
    <location>
        <begin position="8"/>
        <end position="165"/>
    </location>
</feature>
<gene>
    <name evidence="2" type="ORF">ABH38_06275</name>
</gene>
<dbReference type="InterPro" id="IPR029044">
    <property type="entry name" value="Nucleotide-diphossugar_trans"/>
</dbReference>
<dbReference type="PANTHER" id="PTHR43777:SF1">
    <property type="entry name" value="MOLYBDENUM COFACTOR CYTIDYLYLTRANSFERASE"/>
    <property type="match status" value="1"/>
</dbReference>
<dbReference type="EMBL" id="LDPR01000003">
    <property type="protein sequence ID" value="KLO38172.1"/>
    <property type="molecule type" value="Genomic_DNA"/>
</dbReference>
<keyword evidence="3" id="KW-1185">Reference proteome</keyword>
<organism evidence="2 3">
    <name type="scientific">Mycobacterium haemophilum</name>
    <dbReference type="NCBI Taxonomy" id="29311"/>
    <lineage>
        <taxon>Bacteria</taxon>
        <taxon>Bacillati</taxon>
        <taxon>Actinomycetota</taxon>
        <taxon>Actinomycetes</taxon>
        <taxon>Mycobacteriales</taxon>
        <taxon>Mycobacteriaceae</taxon>
        <taxon>Mycobacterium</taxon>
    </lineage>
</organism>
<dbReference type="STRING" id="1202450.B586_00485"/>
<dbReference type="AlphaFoldDB" id="A0A0I9UN64"/>
<dbReference type="InterPro" id="IPR025877">
    <property type="entry name" value="MobA-like_NTP_Trfase"/>
</dbReference>
<accession>A0A0I9UN64</accession>
<dbReference type="Pfam" id="PF12804">
    <property type="entry name" value="NTP_transf_3"/>
    <property type="match status" value="1"/>
</dbReference>
<dbReference type="SUPFAM" id="SSF53448">
    <property type="entry name" value="Nucleotide-diphospho-sugar transferases"/>
    <property type="match status" value="1"/>
</dbReference>
<sequence>MTARRVTGVVLAAGGSRRLGTPKQLLPYRDTTVLGASLDIARGAGFDQLIVTLGGAGQAVRAAVPLDGADVVTVNDSGNGCSGSLRAALQRVDPQAAGIVLMLGDQPRVDPATVRRLAAEGPVTGIMVCRYDDGIGHPFWLSRSMFSELGHLHGDKGVWKLVESGRHEVRELAVDGPIPLDVDTWDDYQRLVESS</sequence>
<dbReference type="Proteomes" id="UP000036334">
    <property type="component" value="Unassembled WGS sequence"/>
</dbReference>
<dbReference type="Gene3D" id="3.90.550.10">
    <property type="entry name" value="Spore Coat Polysaccharide Biosynthesis Protein SpsA, Chain A"/>
    <property type="match status" value="1"/>
</dbReference>
<dbReference type="RefSeq" id="WP_047313757.1">
    <property type="nucleotide sequence ID" value="NZ_LDPQ01000002.1"/>
</dbReference>
<dbReference type="PATRIC" id="fig|29311.18.peg.2024"/>
<evidence type="ECO:0000259" key="1">
    <source>
        <dbReference type="Pfam" id="PF12804"/>
    </source>
</evidence>
<reference evidence="2 3" key="1">
    <citation type="submission" date="2015-05" db="EMBL/GenBank/DDBJ databases">
        <title>Genome sequence of Mycobacterium haemophilum.</title>
        <authorList>
            <person name="Greninger A.L."/>
            <person name="Cunningham G."/>
            <person name="Miller S."/>
        </authorList>
    </citation>
    <scope>NUCLEOTIDE SEQUENCE [LARGE SCALE GENOMIC DNA]</scope>
    <source>
        <strain evidence="3">UC1</strain>
    </source>
</reference>
<name>A0A0I9UN64_9MYCO</name>
<proteinExistence type="predicted"/>
<dbReference type="GO" id="GO:0016779">
    <property type="term" value="F:nucleotidyltransferase activity"/>
    <property type="evidence" value="ECO:0007669"/>
    <property type="project" value="UniProtKB-ARBA"/>
</dbReference>
<evidence type="ECO:0000313" key="3">
    <source>
        <dbReference type="Proteomes" id="UP000036334"/>
    </source>
</evidence>
<comment type="caution">
    <text evidence="2">The sequence shown here is derived from an EMBL/GenBank/DDBJ whole genome shotgun (WGS) entry which is preliminary data.</text>
</comment>